<feature type="transmembrane region" description="Helical" evidence="1">
    <location>
        <begin position="31"/>
        <end position="52"/>
    </location>
</feature>
<evidence type="ECO:0000313" key="4">
    <source>
        <dbReference type="Proteomes" id="UP000614469"/>
    </source>
</evidence>
<reference evidence="3 4" key="1">
    <citation type="submission" date="2020-08" db="EMBL/GenBank/DDBJ databases">
        <title>Bridging the membrane lipid divide: bacteria of the FCB group superphylum have the potential to synthesize archaeal ether lipids.</title>
        <authorList>
            <person name="Villanueva L."/>
            <person name="Von Meijenfeldt F.A.B."/>
            <person name="Westbye A.B."/>
            <person name="Yadav S."/>
            <person name="Hopmans E.C."/>
            <person name="Dutilh B.E."/>
            <person name="Sinninghe Damste J.S."/>
        </authorList>
    </citation>
    <scope>NUCLEOTIDE SEQUENCE [LARGE SCALE GENOMIC DNA]</scope>
    <source>
        <strain evidence="3">NIOZ-UU36</strain>
    </source>
</reference>
<dbReference type="EMBL" id="JACNJN010000151">
    <property type="protein sequence ID" value="MBC8336294.1"/>
    <property type="molecule type" value="Genomic_DNA"/>
</dbReference>
<dbReference type="PANTHER" id="PTHR37423">
    <property type="entry name" value="SOLUBLE LYTIC MUREIN TRANSGLYCOSYLASE-RELATED"/>
    <property type="match status" value="1"/>
</dbReference>
<dbReference type="Gene3D" id="1.10.530.10">
    <property type="match status" value="1"/>
</dbReference>
<gene>
    <name evidence="3" type="ORF">H8E29_13590</name>
</gene>
<dbReference type="SUPFAM" id="SSF53955">
    <property type="entry name" value="Lysozyme-like"/>
    <property type="match status" value="1"/>
</dbReference>
<feature type="domain" description="Transglycosylase SLT" evidence="2">
    <location>
        <begin position="94"/>
        <end position="187"/>
    </location>
</feature>
<protein>
    <submittedName>
        <fullName evidence="3">Transglycosylase SLT domain-containing protein</fullName>
    </submittedName>
</protein>
<evidence type="ECO:0000256" key="1">
    <source>
        <dbReference type="SAM" id="Phobius"/>
    </source>
</evidence>
<dbReference type="InterPro" id="IPR008258">
    <property type="entry name" value="Transglycosylase_SLT_dom_1"/>
</dbReference>
<dbReference type="PANTHER" id="PTHR37423:SF2">
    <property type="entry name" value="MEMBRANE-BOUND LYTIC MUREIN TRANSGLYCOSYLASE C"/>
    <property type="match status" value="1"/>
</dbReference>
<dbReference type="AlphaFoldDB" id="A0A8J6NQR7"/>
<accession>A0A8J6NQR7</accession>
<dbReference type="Pfam" id="PF01464">
    <property type="entry name" value="SLT"/>
    <property type="match status" value="1"/>
</dbReference>
<dbReference type="InterPro" id="IPR023346">
    <property type="entry name" value="Lysozyme-like_dom_sf"/>
</dbReference>
<sequence length="238" mass="25529">MYDDYGVDDEIYSDDTHWETADNESEGNGCLPIFILPPIAVIIVGILLVFSLGGLNGPIFSDVEAAAPYAELYATHPGLSPLFTPEIQFWGEEIIGWAAQTGLDPNLIATVMQIESCGDSKARSGAGAMGLFQVMPYHFEDSENPYIPDVNALRGLGYLQKSLDTANGDFRLAFAGYNGGIGVIPRSEASWAAETVRYAYWGSGIYADALQGASVSARLDEWLGRGGASLCSQARANQ</sequence>
<evidence type="ECO:0000259" key="2">
    <source>
        <dbReference type="Pfam" id="PF01464"/>
    </source>
</evidence>
<keyword evidence="1" id="KW-0812">Transmembrane</keyword>
<proteinExistence type="predicted"/>
<name>A0A8J6NQR7_9CHLR</name>
<keyword evidence="1" id="KW-1133">Transmembrane helix</keyword>
<keyword evidence="1" id="KW-0472">Membrane</keyword>
<evidence type="ECO:0000313" key="3">
    <source>
        <dbReference type="EMBL" id="MBC8336294.1"/>
    </source>
</evidence>
<comment type="caution">
    <text evidence="3">The sequence shown here is derived from an EMBL/GenBank/DDBJ whole genome shotgun (WGS) entry which is preliminary data.</text>
</comment>
<dbReference type="Proteomes" id="UP000614469">
    <property type="component" value="Unassembled WGS sequence"/>
</dbReference>
<organism evidence="3 4">
    <name type="scientific">Candidatus Desulfolinea nitratireducens</name>
    <dbReference type="NCBI Taxonomy" id="2841698"/>
    <lineage>
        <taxon>Bacteria</taxon>
        <taxon>Bacillati</taxon>
        <taxon>Chloroflexota</taxon>
        <taxon>Anaerolineae</taxon>
        <taxon>Anaerolineales</taxon>
        <taxon>Anaerolineales incertae sedis</taxon>
        <taxon>Candidatus Desulfolinea</taxon>
    </lineage>
</organism>